<dbReference type="Proteomes" id="UP001321520">
    <property type="component" value="Chromosome"/>
</dbReference>
<dbReference type="PANTHER" id="PTHR43736">
    <property type="entry name" value="ADP-RIBOSE PYROPHOSPHATASE"/>
    <property type="match status" value="1"/>
</dbReference>
<reference evidence="2 3" key="1">
    <citation type="submission" date="2022-05" db="EMBL/GenBank/DDBJ databases">
        <title>Microbulbifer sp. nov., isolated from sponge.</title>
        <authorList>
            <person name="Gao L."/>
        </authorList>
    </citation>
    <scope>NUCLEOTIDE SEQUENCE [LARGE SCALE GENOMIC DNA]</scope>
    <source>
        <strain evidence="2 3">MI-G</strain>
    </source>
</reference>
<protein>
    <submittedName>
        <fullName evidence="2">NUDIX hydrolase</fullName>
    </submittedName>
</protein>
<feature type="domain" description="Nudix hydrolase" evidence="1">
    <location>
        <begin position="22"/>
        <end position="159"/>
    </location>
</feature>
<evidence type="ECO:0000313" key="2">
    <source>
        <dbReference type="EMBL" id="WKD50188.1"/>
    </source>
</evidence>
<keyword evidence="2" id="KW-0378">Hydrolase</keyword>
<name>A0ABY9EB05_9GAMM</name>
<dbReference type="InterPro" id="IPR000086">
    <property type="entry name" value="NUDIX_hydrolase_dom"/>
</dbReference>
<dbReference type="GO" id="GO:0016787">
    <property type="term" value="F:hydrolase activity"/>
    <property type="evidence" value="ECO:0007669"/>
    <property type="project" value="UniProtKB-KW"/>
</dbReference>
<dbReference type="SUPFAM" id="SSF46785">
    <property type="entry name" value="Winged helix' DNA-binding domain"/>
    <property type="match status" value="1"/>
</dbReference>
<dbReference type="InterPro" id="IPR054105">
    <property type="entry name" value="WHD_NrtR"/>
</dbReference>
<dbReference type="InterPro" id="IPR036388">
    <property type="entry name" value="WH-like_DNA-bd_sf"/>
</dbReference>
<dbReference type="InterPro" id="IPR015797">
    <property type="entry name" value="NUDIX_hydrolase-like_dom_sf"/>
</dbReference>
<gene>
    <name evidence="2" type="ORF">M8T91_01790</name>
</gene>
<dbReference type="Pfam" id="PF00293">
    <property type="entry name" value="NUDIX"/>
    <property type="match status" value="1"/>
</dbReference>
<dbReference type="Pfam" id="PF21906">
    <property type="entry name" value="WHD_NrtR"/>
    <property type="match status" value="1"/>
</dbReference>
<dbReference type="EMBL" id="CP098023">
    <property type="protein sequence ID" value="WKD50188.1"/>
    <property type="molecule type" value="Genomic_DNA"/>
</dbReference>
<dbReference type="Gene3D" id="3.90.79.10">
    <property type="entry name" value="Nucleoside Triphosphate Pyrophosphohydrolase"/>
    <property type="match status" value="1"/>
</dbReference>
<dbReference type="PANTHER" id="PTHR43736:SF4">
    <property type="entry name" value="SLR1690 PROTEIN"/>
    <property type="match status" value="1"/>
</dbReference>
<dbReference type="RefSeq" id="WP_301416252.1">
    <property type="nucleotide sequence ID" value="NZ_CP098023.1"/>
</dbReference>
<dbReference type="Gene3D" id="1.10.10.10">
    <property type="entry name" value="Winged helix-like DNA-binding domain superfamily/Winged helix DNA-binding domain"/>
    <property type="match status" value="1"/>
</dbReference>
<keyword evidence="3" id="KW-1185">Reference proteome</keyword>
<dbReference type="CDD" id="cd18873">
    <property type="entry name" value="NUDIX_NadM_like"/>
    <property type="match status" value="1"/>
</dbReference>
<dbReference type="PROSITE" id="PS51462">
    <property type="entry name" value="NUDIX"/>
    <property type="match status" value="1"/>
</dbReference>
<dbReference type="InterPro" id="IPR036390">
    <property type="entry name" value="WH_DNA-bd_sf"/>
</dbReference>
<organism evidence="2 3">
    <name type="scientific">Microbulbifer spongiae</name>
    <dbReference type="NCBI Taxonomy" id="2944933"/>
    <lineage>
        <taxon>Bacteria</taxon>
        <taxon>Pseudomonadati</taxon>
        <taxon>Pseudomonadota</taxon>
        <taxon>Gammaproteobacteria</taxon>
        <taxon>Cellvibrionales</taxon>
        <taxon>Microbulbiferaceae</taxon>
        <taxon>Microbulbifer</taxon>
    </lineage>
</organism>
<proteinExistence type="predicted"/>
<dbReference type="SUPFAM" id="SSF55811">
    <property type="entry name" value="Nudix"/>
    <property type="match status" value="1"/>
</dbReference>
<evidence type="ECO:0000259" key="1">
    <source>
        <dbReference type="PROSITE" id="PS51462"/>
    </source>
</evidence>
<evidence type="ECO:0000313" key="3">
    <source>
        <dbReference type="Proteomes" id="UP001321520"/>
    </source>
</evidence>
<accession>A0ABY9EB05</accession>
<sequence>MSKVDSEKAFLKNYNIHDFDVPLTSVDMAIFTVRDAQLQVLLVKRAQHPAMGQWALPGGFIDLKHDKTLSDTARRKLLEKTGIDTPYLEQVETFGSKARDPRGWSVTVAYLALIASEDISLSRDESSEEVTWVPVNKVKKPYKLAFDHGKILGICHERLKNKVQYTSLPVNLLPTEFTLTELQQTFETVLGNSVEKKSFRRRILVADILEETGEMKSGSNRPAKLYRVKPDSRTHFFARTIEGPR</sequence>